<evidence type="ECO:0000256" key="3">
    <source>
        <dbReference type="SAM" id="Coils"/>
    </source>
</evidence>
<dbReference type="Gene3D" id="6.10.140.130">
    <property type="match status" value="1"/>
</dbReference>
<evidence type="ECO:0000259" key="4">
    <source>
        <dbReference type="Pfam" id="PF07724"/>
    </source>
</evidence>
<feature type="non-terminal residue" evidence="6">
    <location>
        <position position="315"/>
    </location>
</feature>
<dbReference type="Pfam" id="PF10431">
    <property type="entry name" value="ClpB_D2-small"/>
    <property type="match status" value="1"/>
</dbReference>
<keyword evidence="7" id="KW-1185">Reference proteome</keyword>
<dbReference type="PANTHER" id="PTHR11638">
    <property type="entry name" value="ATP-DEPENDENT CLP PROTEASE"/>
    <property type="match status" value="1"/>
</dbReference>
<evidence type="ECO:0000313" key="7">
    <source>
        <dbReference type="Proteomes" id="UP001497512"/>
    </source>
</evidence>
<dbReference type="EMBL" id="OZ019904">
    <property type="protein sequence ID" value="CAK9199865.1"/>
    <property type="molecule type" value="Genomic_DNA"/>
</dbReference>
<protein>
    <submittedName>
        <fullName evidence="6">Uncharacterized protein</fullName>
    </submittedName>
</protein>
<keyword evidence="3" id="KW-0175">Coiled coil</keyword>
<evidence type="ECO:0000259" key="5">
    <source>
        <dbReference type="Pfam" id="PF10431"/>
    </source>
</evidence>
<dbReference type="InterPro" id="IPR003959">
    <property type="entry name" value="ATPase_AAA_core"/>
</dbReference>
<reference evidence="6" key="1">
    <citation type="submission" date="2024-02" db="EMBL/GenBank/DDBJ databases">
        <authorList>
            <consortium name="ELIXIR-Norway"/>
            <consortium name="Elixir Norway"/>
        </authorList>
    </citation>
    <scope>NUCLEOTIDE SEQUENCE</scope>
</reference>
<keyword evidence="1" id="KW-0547">Nucleotide-binding</keyword>
<dbReference type="PANTHER" id="PTHR11638:SF18">
    <property type="entry name" value="HEAT SHOCK PROTEIN 104"/>
    <property type="match status" value="1"/>
</dbReference>
<accession>A0ABP0TLU8</accession>
<evidence type="ECO:0000256" key="1">
    <source>
        <dbReference type="ARBA" id="ARBA00022741"/>
    </source>
</evidence>
<dbReference type="Gene3D" id="1.10.8.60">
    <property type="match status" value="1"/>
</dbReference>
<feature type="domain" description="ATPase AAA-type core" evidence="4">
    <location>
        <begin position="190"/>
        <end position="261"/>
    </location>
</feature>
<feature type="coiled-coil region" evidence="3">
    <location>
        <begin position="51"/>
        <end position="98"/>
    </location>
</feature>
<dbReference type="InterPro" id="IPR050130">
    <property type="entry name" value="ClpA_ClpB"/>
</dbReference>
<organism evidence="6 7">
    <name type="scientific">Sphagnum troendelagicum</name>
    <dbReference type="NCBI Taxonomy" id="128251"/>
    <lineage>
        <taxon>Eukaryota</taxon>
        <taxon>Viridiplantae</taxon>
        <taxon>Streptophyta</taxon>
        <taxon>Embryophyta</taxon>
        <taxon>Bryophyta</taxon>
        <taxon>Sphagnophytina</taxon>
        <taxon>Sphagnopsida</taxon>
        <taxon>Sphagnales</taxon>
        <taxon>Sphagnaceae</taxon>
        <taxon>Sphagnum</taxon>
    </lineage>
</organism>
<dbReference type="SUPFAM" id="SSF52540">
    <property type="entry name" value="P-loop containing nucleoside triphosphate hydrolases"/>
    <property type="match status" value="1"/>
</dbReference>
<dbReference type="Gene3D" id="3.40.50.300">
    <property type="entry name" value="P-loop containing nucleotide triphosphate hydrolases"/>
    <property type="match status" value="3"/>
</dbReference>
<evidence type="ECO:0000256" key="2">
    <source>
        <dbReference type="ARBA" id="ARBA00022840"/>
    </source>
</evidence>
<feature type="domain" description="Clp ATPase C-terminal" evidence="5">
    <location>
        <begin position="267"/>
        <end position="312"/>
    </location>
</feature>
<dbReference type="InterPro" id="IPR027417">
    <property type="entry name" value="P-loop_NTPase"/>
</dbReference>
<dbReference type="InterPro" id="IPR019489">
    <property type="entry name" value="Clp_ATPase_C"/>
</dbReference>
<name>A0ABP0TLU8_9BRYO</name>
<keyword evidence="2" id="KW-0067">ATP-binding</keyword>
<evidence type="ECO:0000313" key="6">
    <source>
        <dbReference type="EMBL" id="CAK9199865.1"/>
    </source>
</evidence>
<dbReference type="Pfam" id="PF07724">
    <property type="entry name" value="AAA_2"/>
    <property type="match status" value="1"/>
</dbReference>
<gene>
    <name evidence="6" type="ORF">CSSPTR1EN2_LOCUS5150</name>
</gene>
<sequence length="315" mass="35021">NLLEVRVMALDMGLLVAGAKYRGEFEERAKAVLKEVEDAAGRIILFSVQRREELLAALVEAERRFDLARAADLKYGALQELEQAIAKFEEELQENSMLSEVVGPEQIAELCKRPVEKCWYSSTRLGQDEKQHLLGLADCLRKHVVGQDEAVEAVAEAVIRTQAGLEYQEQHSVARLIGAPPGYSIHHLSLYLVLDDGCLTDGLGRTVDFSNTVIIMTSNLGAEHVLAGLTGEIPLDVAKQKVLQEVKRYFRPELLNRLDEIVVFNPLTEEYLLKITQMQMKDVAKHLADCGVALAVTDAALQLVLKEAYDPVSTR</sequence>
<proteinExistence type="predicted"/>
<dbReference type="Proteomes" id="UP001497512">
    <property type="component" value="Chromosome 12"/>
</dbReference>